<dbReference type="CDD" id="cd17329">
    <property type="entry name" value="MFS_MdtH_MDR_like"/>
    <property type="match status" value="1"/>
</dbReference>
<dbReference type="PANTHER" id="PTHR23517:SF10">
    <property type="entry name" value="MAJOR FACILITATOR SUPERFAMILY (MFS) PROFILE DOMAIN-CONTAINING PROTEIN"/>
    <property type="match status" value="1"/>
</dbReference>
<dbReference type="InterPro" id="IPR036259">
    <property type="entry name" value="MFS_trans_sf"/>
</dbReference>
<sequence length="408" mass="45781">MKGFLREFHPIVSVLLFGNVFINLFKSMSYPYFAIYLAGRTELDIKVIGLVIGIGAFTGIIGSFWGGYVSDVIGRRKMMLLSLLISGVVYMGYTWIKSEYLIVIFIIIGGFFISLFEPVSKALISDMTPPDKRLRAFSYRYTGTNIGYAVGPLLGSFMGITGNAMPFLLMAIAYFIYLLILQVLLKIFGIQKIEEESIEQIHLKQVWKAIRSDFALQYFIAGGILSTIVYGLWSVPLSIYLTNQVEQGEKLFSILLSVNAATVIFLQPLLARKMEKISPFLLIMAGSALFALGEIGFGMTAMWWVFIFSMLIFSIGEILVIPSEYMLIDQITPNGMRGSYYGAQSFIGLGLVIGPWLSNLILDLFGAKTMFLIMAFIAISSILFYWRGMHHSKMNLRNHPLQKAKATR</sequence>
<evidence type="ECO:0000256" key="3">
    <source>
        <dbReference type="ARBA" id="ARBA00022475"/>
    </source>
</evidence>
<feature type="transmembrane region" description="Helical" evidence="7">
    <location>
        <begin position="218"/>
        <end position="239"/>
    </location>
</feature>
<dbReference type="GO" id="GO:0005886">
    <property type="term" value="C:plasma membrane"/>
    <property type="evidence" value="ECO:0007669"/>
    <property type="project" value="UniProtKB-SubCell"/>
</dbReference>
<evidence type="ECO:0000313" key="10">
    <source>
        <dbReference type="Proteomes" id="UP000535491"/>
    </source>
</evidence>
<evidence type="ECO:0000256" key="2">
    <source>
        <dbReference type="ARBA" id="ARBA00022448"/>
    </source>
</evidence>
<evidence type="ECO:0000256" key="6">
    <source>
        <dbReference type="ARBA" id="ARBA00023136"/>
    </source>
</evidence>
<name>A0A7W1WPN9_9BACL</name>
<feature type="transmembrane region" description="Helical" evidence="7">
    <location>
        <begin position="340"/>
        <end position="358"/>
    </location>
</feature>
<evidence type="ECO:0000313" key="9">
    <source>
        <dbReference type="EMBL" id="MBA4493793.1"/>
    </source>
</evidence>
<dbReference type="InterPro" id="IPR005829">
    <property type="entry name" value="Sugar_transporter_CS"/>
</dbReference>
<dbReference type="RefSeq" id="WP_181751042.1">
    <property type="nucleotide sequence ID" value="NZ_JACEIQ010000004.1"/>
</dbReference>
<keyword evidence="2" id="KW-0813">Transport</keyword>
<evidence type="ECO:0000259" key="8">
    <source>
        <dbReference type="PROSITE" id="PS50850"/>
    </source>
</evidence>
<keyword evidence="3" id="KW-1003">Cell membrane</keyword>
<dbReference type="Gene3D" id="1.20.1250.20">
    <property type="entry name" value="MFS general substrate transporter like domains"/>
    <property type="match status" value="1"/>
</dbReference>
<feature type="domain" description="Major facilitator superfamily (MFS) profile" evidence="8">
    <location>
        <begin position="1"/>
        <end position="393"/>
    </location>
</feature>
<dbReference type="Proteomes" id="UP000535491">
    <property type="component" value="Unassembled WGS sequence"/>
</dbReference>
<feature type="transmembrane region" description="Helical" evidence="7">
    <location>
        <begin position="167"/>
        <end position="185"/>
    </location>
</feature>
<comment type="subcellular location">
    <subcellularLocation>
        <location evidence="1">Cell membrane</location>
        <topology evidence="1">Multi-pass membrane protein</topology>
    </subcellularLocation>
</comment>
<dbReference type="InterPro" id="IPR050171">
    <property type="entry name" value="MFS_Transporters"/>
</dbReference>
<keyword evidence="5 7" id="KW-1133">Transmembrane helix</keyword>
<feature type="transmembrane region" description="Helical" evidence="7">
    <location>
        <begin position="303"/>
        <end position="328"/>
    </location>
</feature>
<dbReference type="PROSITE" id="PS50850">
    <property type="entry name" value="MFS"/>
    <property type="match status" value="1"/>
</dbReference>
<feature type="transmembrane region" description="Helical" evidence="7">
    <location>
        <begin position="102"/>
        <end position="124"/>
    </location>
</feature>
<accession>A0A7W1WPN9</accession>
<feature type="transmembrane region" description="Helical" evidence="7">
    <location>
        <begin position="12"/>
        <end position="33"/>
    </location>
</feature>
<feature type="transmembrane region" description="Helical" evidence="7">
    <location>
        <begin position="45"/>
        <end position="66"/>
    </location>
</feature>
<feature type="transmembrane region" description="Helical" evidence="7">
    <location>
        <begin position="251"/>
        <end position="270"/>
    </location>
</feature>
<dbReference type="PANTHER" id="PTHR23517">
    <property type="entry name" value="RESISTANCE PROTEIN MDTM, PUTATIVE-RELATED-RELATED"/>
    <property type="match status" value="1"/>
</dbReference>
<dbReference type="EMBL" id="JACEIQ010000004">
    <property type="protein sequence ID" value="MBA4493793.1"/>
    <property type="molecule type" value="Genomic_DNA"/>
</dbReference>
<organism evidence="9 10">
    <name type="scientific">Paenactinomyces guangxiensis</name>
    <dbReference type="NCBI Taxonomy" id="1490290"/>
    <lineage>
        <taxon>Bacteria</taxon>
        <taxon>Bacillati</taxon>
        <taxon>Bacillota</taxon>
        <taxon>Bacilli</taxon>
        <taxon>Bacillales</taxon>
        <taxon>Thermoactinomycetaceae</taxon>
        <taxon>Paenactinomyces</taxon>
    </lineage>
</organism>
<evidence type="ECO:0000256" key="7">
    <source>
        <dbReference type="SAM" id="Phobius"/>
    </source>
</evidence>
<evidence type="ECO:0000256" key="4">
    <source>
        <dbReference type="ARBA" id="ARBA00022692"/>
    </source>
</evidence>
<proteinExistence type="predicted"/>
<dbReference type="Pfam" id="PF07690">
    <property type="entry name" value="MFS_1"/>
    <property type="match status" value="1"/>
</dbReference>
<gene>
    <name evidence="9" type="ORF">H1191_05680</name>
</gene>
<feature type="transmembrane region" description="Helical" evidence="7">
    <location>
        <begin position="364"/>
        <end position="386"/>
    </location>
</feature>
<dbReference type="SUPFAM" id="SSF103473">
    <property type="entry name" value="MFS general substrate transporter"/>
    <property type="match status" value="1"/>
</dbReference>
<feature type="transmembrane region" description="Helical" evidence="7">
    <location>
        <begin position="277"/>
        <end position="297"/>
    </location>
</feature>
<feature type="transmembrane region" description="Helical" evidence="7">
    <location>
        <begin position="78"/>
        <end position="96"/>
    </location>
</feature>
<dbReference type="InterPro" id="IPR011701">
    <property type="entry name" value="MFS"/>
</dbReference>
<keyword evidence="6 7" id="KW-0472">Membrane</keyword>
<evidence type="ECO:0000256" key="5">
    <source>
        <dbReference type="ARBA" id="ARBA00022989"/>
    </source>
</evidence>
<dbReference type="AlphaFoldDB" id="A0A7W1WPN9"/>
<protein>
    <submittedName>
        <fullName evidence="9">MFS transporter</fullName>
    </submittedName>
</protein>
<dbReference type="PROSITE" id="PS00216">
    <property type="entry name" value="SUGAR_TRANSPORT_1"/>
    <property type="match status" value="1"/>
</dbReference>
<dbReference type="GO" id="GO:0022857">
    <property type="term" value="F:transmembrane transporter activity"/>
    <property type="evidence" value="ECO:0007669"/>
    <property type="project" value="InterPro"/>
</dbReference>
<feature type="transmembrane region" description="Helical" evidence="7">
    <location>
        <begin position="145"/>
        <end position="161"/>
    </location>
</feature>
<keyword evidence="10" id="KW-1185">Reference proteome</keyword>
<evidence type="ECO:0000256" key="1">
    <source>
        <dbReference type="ARBA" id="ARBA00004651"/>
    </source>
</evidence>
<keyword evidence="4 7" id="KW-0812">Transmembrane</keyword>
<dbReference type="InterPro" id="IPR020846">
    <property type="entry name" value="MFS_dom"/>
</dbReference>
<reference evidence="9 10" key="1">
    <citation type="submission" date="2020-07" db="EMBL/GenBank/DDBJ databases">
        <authorList>
            <person name="Feng H."/>
        </authorList>
    </citation>
    <scope>NUCLEOTIDE SEQUENCE [LARGE SCALE GENOMIC DNA]</scope>
    <source>
        <strain evidence="10">s-10</strain>
    </source>
</reference>
<comment type="caution">
    <text evidence="9">The sequence shown here is derived from an EMBL/GenBank/DDBJ whole genome shotgun (WGS) entry which is preliminary data.</text>
</comment>